<proteinExistence type="predicted"/>
<evidence type="ECO:0000256" key="1">
    <source>
        <dbReference type="SAM" id="Coils"/>
    </source>
</evidence>
<accession>A0ABY8ATM1</accession>
<feature type="coiled-coil region" evidence="1">
    <location>
        <begin position="189"/>
        <end position="239"/>
    </location>
</feature>
<evidence type="ECO:0000313" key="5">
    <source>
        <dbReference type="Proteomes" id="UP001222087"/>
    </source>
</evidence>
<sequence>MGNEGKQLSPEGQENATPEERLLIRLNELQKKVHFKGHHLSEKVLIFLLLKKFPIFSNFLHSVDGAGNALSKLAIVRNVGQNAQAISRGFQWANFGLALVDFFRIPFIYLAALFIGQKPPITLSKNARWLYSTVLLILTAVAIFVPVAAPAIAFVTAVLSFAVSVFLLTKHLWERHRLKETLKKCAGEIIIAEEKLNKIQDLAQALQEKIELNKDKMPLEVIEQEVKQLEDLFSDQKEIVQKLYNKQTHLEQKLAKMNFASILDRGLAIGLSAMAIFGLALSLTFPVLGLGIVAASAALGGIYIVGRLAAPLVNRLIDWIAVKSAKNSITQSPERNGHSHTLELQSTGMAMLKMHHESVVGPSEQSLSSLEQKFQFLLQHNNLKEAMRLLKEFALYARQNQWSVEEVRNFLEQENISPSLKILDQAVAQVPMSGRAREELLDYAPLVMAFQEQGINLTIIAIKPATTVSSHHSPALFHEEEREKHVRLKEKQNDEINLSSST</sequence>
<feature type="transmembrane region" description="Helical" evidence="3">
    <location>
        <begin position="95"/>
        <end position="116"/>
    </location>
</feature>
<keyword evidence="3" id="KW-0472">Membrane</keyword>
<dbReference type="RefSeq" id="WP_275088940.1">
    <property type="nucleotide sequence ID" value="NZ_CP119078.1"/>
</dbReference>
<dbReference type="Proteomes" id="UP001222087">
    <property type="component" value="Chromosome"/>
</dbReference>
<reference evidence="4 5" key="1">
    <citation type="submission" date="2023-02" db="EMBL/GenBank/DDBJ databases">
        <title>Genome Sequence of L. cardiaca H63T.</title>
        <authorList>
            <person name="Lopez A.E."/>
            <person name="Cianciotto N.P."/>
        </authorList>
    </citation>
    <scope>NUCLEOTIDE SEQUENCE [LARGE SCALE GENOMIC DNA]</scope>
    <source>
        <strain evidence="4 5">H63</strain>
    </source>
</reference>
<name>A0ABY8ATM1_9GAMM</name>
<evidence type="ECO:0000313" key="4">
    <source>
        <dbReference type="EMBL" id="WED43126.1"/>
    </source>
</evidence>
<gene>
    <name evidence="4" type="ORF">PXX05_14695</name>
</gene>
<evidence type="ECO:0000256" key="3">
    <source>
        <dbReference type="SAM" id="Phobius"/>
    </source>
</evidence>
<feature type="transmembrane region" description="Helical" evidence="3">
    <location>
        <begin position="128"/>
        <end position="145"/>
    </location>
</feature>
<organism evidence="4 5">
    <name type="scientific">Legionella cardiaca</name>
    <dbReference type="NCBI Taxonomy" id="1071983"/>
    <lineage>
        <taxon>Bacteria</taxon>
        <taxon>Pseudomonadati</taxon>
        <taxon>Pseudomonadota</taxon>
        <taxon>Gammaproteobacteria</taxon>
        <taxon>Legionellales</taxon>
        <taxon>Legionellaceae</taxon>
        <taxon>Legionella</taxon>
    </lineage>
</organism>
<protein>
    <recommendedName>
        <fullName evidence="6">Coiled-coil protein</fullName>
    </recommendedName>
</protein>
<feature type="transmembrane region" description="Helical" evidence="3">
    <location>
        <begin position="287"/>
        <end position="306"/>
    </location>
</feature>
<evidence type="ECO:0008006" key="6">
    <source>
        <dbReference type="Google" id="ProtNLM"/>
    </source>
</evidence>
<feature type="region of interest" description="Disordered" evidence="2">
    <location>
        <begin position="471"/>
        <end position="502"/>
    </location>
</feature>
<keyword evidence="1" id="KW-0175">Coiled coil</keyword>
<dbReference type="EMBL" id="CP119078">
    <property type="protein sequence ID" value="WED43126.1"/>
    <property type="molecule type" value="Genomic_DNA"/>
</dbReference>
<keyword evidence="3" id="KW-0812">Transmembrane</keyword>
<evidence type="ECO:0000256" key="2">
    <source>
        <dbReference type="SAM" id="MobiDB-lite"/>
    </source>
</evidence>
<feature type="transmembrane region" description="Helical" evidence="3">
    <location>
        <begin position="262"/>
        <end position="281"/>
    </location>
</feature>
<keyword evidence="3" id="KW-1133">Transmembrane helix</keyword>
<feature type="compositionally biased region" description="Basic and acidic residues" evidence="2">
    <location>
        <begin position="477"/>
        <end position="494"/>
    </location>
</feature>
<keyword evidence="5" id="KW-1185">Reference proteome</keyword>